<feature type="transmembrane region" description="Helical" evidence="6">
    <location>
        <begin position="314"/>
        <end position="333"/>
    </location>
</feature>
<evidence type="ECO:0000256" key="6">
    <source>
        <dbReference type="SAM" id="Phobius"/>
    </source>
</evidence>
<keyword evidence="9" id="KW-1185">Reference proteome</keyword>
<accession>F2TWE3</accession>
<dbReference type="InterPro" id="IPR008217">
    <property type="entry name" value="Ccc1_fam"/>
</dbReference>
<evidence type="ECO:0000313" key="8">
    <source>
        <dbReference type="EMBL" id="EGD72389.1"/>
    </source>
</evidence>
<keyword evidence="4 6" id="KW-1133">Transmembrane helix</keyword>
<dbReference type="RefSeq" id="XP_004998958.1">
    <property type="nucleotide sequence ID" value="XM_004998901.1"/>
</dbReference>
<comment type="subcellular location">
    <subcellularLocation>
        <location evidence="1">Endomembrane system</location>
        <topology evidence="1">Multi-pass membrane protein</topology>
    </subcellularLocation>
</comment>
<dbReference type="Pfam" id="PF01988">
    <property type="entry name" value="VIT1"/>
    <property type="match status" value="1"/>
</dbReference>
<dbReference type="PANTHER" id="PTHR31851">
    <property type="entry name" value="FE(2+)/MN(2+) TRANSPORTER PCL1"/>
    <property type="match status" value="1"/>
</dbReference>
<gene>
    <name evidence="8" type="ORF">PTSG_00410</name>
</gene>
<evidence type="ECO:0000256" key="4">
    <source>
        <dbReference type="ARBA" id="ARBA00022989"/>
    </source>
</evidence>
<dbReference type="InterPro" id="IPR036034">
    <property type="entry name" value="PDZ_sf"/>
</dbReference>
<keyword evidence="3 6" id="KW-0812">Transmembrane</keyword>
<dbReference type="PROSITE" id="PS50106">
    <property type="entry name" value="PDZ"/>
    <property type="match status" value="1"/>
</dbReference>
<dbReference type="InParanoid" id="F2TWE3"/>
<dbReference type="OrthoDB" id="73465at2759"/>
<proteinExistence type="inferred from homology"/>
<name>F2TWE3_SALR5</name>
<evidence type="ECO:0000259" key="7">
    <source>
        <dbReference type="PROSITE" id="PS50106"/>
    </source>
</evidence>
<evidence type="ECO:0000313" key="9">
    <source>
        <dbReference type="Proteomes" id="UP000007799"/>
    </source>
</evidence>
<feature type="domain" description="PDZ" evidence="7">
    <location>
        <begin position="4"/>
        <end position="90"/>
    </location>
</feature>
<dbReference type="EMBL" id="GL832955">
    <property type="protein sequence ID" value="EGD72389.1"/>
    <property type="molecule type" value="Genomic_DNA"/>
</dbReference>
<dbReference type="STRING" id="946362.F2TWE3"/>
<reference evidence="8" key="1">
    <citation type="submission" date="2009-08" db="EMBL/GenBank/DDBJ databases">
        <title>Annotation of Salpingoeca rosetta.</title>
        <authorList>
            <consortium name="The Broad Institute Genome Sequencing Platform"/>
            <person name="Russ C."/>
            <person name="Cuomo C."/>
            <person name="Burger G."/>
            <person name="Gray M.W."/>
            <person name="Holland P.W.H."/>
            <person name="King N."/>
            <person name="Lang F.B.F."/>
            <person name="Roger A.J."/>
            <person name="Ruiz-Trillo I."/>
            <person name="Young S.K."/>
            <person name="Zeng Q."/>
            <person name="Gargeya S."/>
            <person name="Alvarado L."/>
            <person name="Berlin A."/>
            <person name="Chapman S.B."/>
            <person name="Chen Z."/>
            <person name="Freedman E."/>
            <person name="Gellesch M."/>
            <person name="Goldberg J."/>
            <person name="Griggs A."/>
            <person name="Gujja S."/>
            <person name="Heilman E."/>
            <person name="Heiman D."/>
            <person name="Howarth C."/>
            <person name="Mehta T."/>
            <person name="Neiman D."/>
            <person name="Pearson M."/>
            <person name="Roberts A."/>
            <person name="Saif S."/>
            <person name="Shea T."/>
            <person name="Shenoy N."/>
            <person name="Sisk P."/>
            <person name="Stolte C."/>
            <person name="Sykes S."/>
            <person name="White J."/>
            <person name="Yandava C."/>
            <person name="Haas B."/>
            <person name="Nusbaum C."/>
            <person name="Birren B."/>
        </authorList>
    </citation>
    <scope>NUCLEOTIDE SEQUENCE [LARGE SCALE GENOMIC DNA]</scope>
    <source>
        <strain evidence="8">ATCC 50818</strain>
    </source>
</reference>
<dbReference type="InterPro" id="IPR001478">
    <property type="entry name" value="PDZ"/>
</dbReference>
<dbReference type="Pfam" id="PF00595">
    <property type="entry name" value="PDZ"/>
    <property type="match status" value="1"/>
</dbReference>
<feature type="transmembrane region" description="Helical" evidence="6">
    <location>
        <begin position="342"/>
        <end position="363"/>
    </location>
</feature>
<dbReference type="GO" id="GO:0030026">
    <property type="term" value="P:intracellular manganese ion homeostasis"/>
    <property type="evidence" value="ECO:0007669"/>
    <property type="project" value="InterPro"/>
</dbReference>
<dbReference type="GeneID" id="16067719"/>
<comment type="similarity">
    <text evidence="2">Belongs to the CCC1 family.</text>
</comment>
<dbReference type="OMA" id="PWKGEYA"/>
<dbReference type="GO" id="GO:0005384">
    <property type="term" value="F:manganese ion transmembrane transporter activity"/>
    <property type="evidence" value="ECO:0007669"/>
    <property type="project" value="InterPro"/>
</dbReference>
<dbReference type="KEGG" id="sre:PTSG_00410"/>
<evidence type="ECO:0000256" key="3">
    <source>
        <dbReference type="ARBA" id="ARBA00022692"/>
    </source>
</evidence>
<dbReference type="GO" id="GO:0012505">
    <property type="term" value="C:endomembrane system"/>
    <property type="evidence" value="ECO:0007669"/>
    <property type="project" value="UniProtKB-SubCell"/>
</dbReference>
<protein>
    <submittedName>
        <fullName evidence="8">Vacuolar iron family transporter</fullName>
    </submittedName>
</protein>
<evidence type="ECO:0000256" key="1">
    <source>
        <dbReference type="ARBA" id="ARBA00004127"/>
    </source>
</evidence>
<organism evidence="9">
    <name type="scientific">Salpingoeca rosetta (strain ATCC 50818 / BSB-021)</name>
    <dbReference type="NCBI Taxonomy" id="946362"/>
    <lineage>
        <taxon>Eukaryota</taxon>
        <taxon>Choanoflagellata</taxon>
        <taxon>Craspedida</taxon>
        <taxon>Salpingoecidae</taxon>
        <taxon>Salpingoeca</taxon>
    </lineage>
</organism>
<dbReference type="Proteomes" id="UP000007799">
    <property type="component" value="Unassembled WGS sequence"/>
</dbReference>
<evidence type="ECO:0000256" key="5">
    <source>
        <dbReference type="ARBA" id="ARBA00023136"/>
    </source>
</evidence>
<feature type="transmembrane region" description="Helical" evidence="6">
    <location>
        <begin position="282"/>
        <end position="302"/>
    </location>
</feature>
<dbReference type="SMART" id="SM00228">
    <property type="entry name" value="PDZ"/>
    <property type="match status" value="1"/>
</dbReference>
<keyword evidence="5 6" id="KW-0472">Membrane</keyword>
<dbReference type="CDD" id="cd02434">
    <property type="entry name" value="Nodulin-21_like_3"/>
    <property type="match status" value="1"/>
</dbReference>
<dbReference type="AlphaFoldDB" id="F2TWE3"/>
<dbReference type="Gene3D" id="2.30.42.10">
    <property type="match status" value="1"/>
</dbReference>
<dbReference type="eggNOG" id="KOG4473">
    <property type="taxonomic scope" value="Eukaryota"/>
</dbReference>
<dbReference type="SUPFAM" id="SSF50156">
    <property type="entry name" value="PDZ domain-like"/>
    <property type="match status" value="1"/>
</dbReference>
<sequence>MSKVFHLNLSTCGLGFTIAGGVDAPLEDGSTAIVVRDIHECGAARKAGLHVGDKLISVNHKPLVNVTHQDAVELIKDAIPSQHVTLEVDRANMMSDVTVDKGDGAAADRLTLARKAFEAHDPELSRLAHELGAAPERHQTEAGQYVKAAVFGGMDGIVTTFAVVASVNGADLATGVVIIMGFANLIADGISMGMGEFMSALSESQYTLSERVREEWEFDHNPEGEIKEMVDLYMEKGFSEEEATQIMTIMAKHREFFIDHMMVEELGLMPPDEGESPAKNGLVMFLSFVAFGLVPLLSYLALSTVDFGSNKSDALFGIACAMTAVALFILGAVKSRFSTQSWYMSGFSVVINGAVSAGAAYLVGLGLENLVSLNDCP</sequence>
<evidence type="ECO:0000256" key="2">
    <source>
        <dbReference type="ARBA" id="ARBA00007049"/>
    </source>
</evidence>